<dbReference type="SUPFAM" id="SSF53901">
    <property type="entry name" value="Thiolase-like"/>
    <property type="match status" value="2"/>
</dbReference>
<sequence>MALGIEAINAYVGRACVDVRELFSRRGLSMARFDNLMMRQRSVGLPCEDPVTNAVNAAKPLVDTLSPAEREQVELVVVGTESGLDFGKSISTYVHHHLGLPARCRSFEVKHACYGGTAALRTAVGIVATSASPRARALVVATDAPSAVSRGSYWEPSEGAGAVAMLVGRQAGVLQLDQGASGFHTYEVMDTARPATDVDVVDPDVSLLAYLDCLEHSFAAYSAAVAGVDAVATFDGLVFHTPFAGMVKGAHRALLRRFHPLPPDEVEADFRARVAASLEYPGAVGNLFSASLYLALCSAIDHGPTDRPRRLGLFSYGSGCASEFYSGVVPAGAAELVGGMGVGKAVADRCELAVDEYDRLVEGLADSAFGTRDAVFDPARYGRVYDTRFDGRGLLVLDRIRDFHREYRWT</sequence>
<dbReference type="GO" id="GO:0006084">
    <property type="term" value="P:acetyl-CoA metabolic process"/>
    <property type="evidence" value="ECO:0007669"/>
    <property type="project" value="InterPro"/>
</dbReference>
<comment type="caution">
    <text evidence="5">The sequence shown here is derived from an EMBL/GenBank/DDBJ whole genome shotgun (WGS) entry which is preliminary data.</text>
</comment>
<evidence type="ECO:0000256" key="1">
    <source>
        <dbReference type="ARBA" id="ARBA00007061"/>
    </source>
</evidence>
<dbReference type="EMBL" id="BMRG01000027">
    <property type="protein sequence ID" value="GGP84911.1"/>
    <property type="molecule type" value="Genomic_DNA"/>
</dbReference>
<evidence type="ECO:0000259" key="4">
    <source>
        <dbReference type="Pfam" id="PF08540"/>
    </source>
</evidence>
<dbReference type="RefSeq" id="WP_189223365.1">
    <property type="nucleotide sequence ID" value="NZ_BMRG01000004.1"/>
</dbReference>
<dbReference type="CDD" id="cd00827">
    <property type="entry name" value="init_cond_enzymes"/>
    <property type="match status" value="1"/>
</dbReference>
<dbReference type="Pfam" id="PF08540">
    <property type="entry name" value="HMG_CoA_synt_C"/>
    <property type="match status" value="1"/>
</dbReference>
<dbReference type="EMBL" id="BMRG01000004">
    <property type="protein sequence ID" value="GGP51575.1"/>
    <property type="molecule type" value="Genomic_DNA"/>
</dbReference>
<dbReference type="Gene3D" id="3.40.47.10">
    <property type="match status" value="2"/>
</dbReference>
<evidence type="ECO:0000313" key="7">
    <source>
        <dbReference type="Proteomes" id="UP000639606"/>
    </source>
</evidence>
<keyword evidence="7" id="KW-1185">Reference proteome</keyword>
<accession>A0A918AL69</accession>
<dbReference type="PANTHER" id="PTHR43323:SF2">
    <property type="entry name" value="HYDROXYMETHYLGLUTARYL-COA SYNTHASE"/>
    <property type="match status" value="1"/>
</dbReference>
<dbReference type="PANTHER" id="PTHR43323">
    <property type="entry name" value="3-HYDROXY-3-METHYLGLUTARYL COENZYME A SYNTHASE"/>
    <property type="match status" value="1"/>
</dbReference>
<comment type="similarity">
    <text evidence="1">Belongs to the thiolase-like superfamily. HMG-CoA synthase family.</text>
</comment>
<feature type="domain" description="Hydroxymethylglutaryl-coenzyme A synthase N-terminal" evidence="3">
    <location>
        <begin position="3"/>
        <end position="171"/>
    </location>
</feature>
<proteinExistence type="inferred from homology"/>
<dbReference type="Pfam" id="PF01154">
    <property type="entry name" value="HMG_CoA_synt_N"/>
    <property type="match status" value="1"/>
</dbReference>
<dbReference type="Proteomes" id="UP000639606">
    <property type="component" value="Unassembled WGS sequence"/>
</dbReference>
<evidence type="ECO:0000313" key="6">
    <source>
        <dbReference type="EMBL" id="GGP84911.1"/>
    </source>
</evidence>
<reference evidence="5" key="2">
    <citation type="submission" date="2020-09" db="EMBL/GenBank/DDBJ databases">
        <authorList>
            <person name="Sun Q."/>
            <person name="Ohkuma M."/>
        </authorList>
    </citation>
    <scope>NUCLEOTIDE SEQUENCE</scope>
    <source>
        <strain evidence="5">JCM 3313</strain>
    </source>
</reference>
<dbReference type="InterPro" id="IPR016039">
    <property type="entry name" value="Thiolase-like"/>
</dbReference>
<name>A0A918AL69_9PSEU</name>
<dbReference type="AlphaFoldDB" id="A0A918AL69"/>
<dbReference type="InterPro" id="IPR013746">
    <property type="entry name" value="HMG_CoA_synt_C_dom"/>
</dbReference>
<dbReference type="GO" id="GO:0004421">
    <property type="term" value="F:hydroxymethylglutaryl-CoA synthase activity"/>
    <property type="evidence" value="ECO:0007669"/>
    <property type="project" value="InterPro"/>
</dbReference>
<organism evidence="5 7">
    <name type="scientific">Saccharothrix coeruleofusca</name>
    <dbReference type="NCBI Taxonomy" id="33919"/>
    <lineage>
        <taxon>Bacteria</taxon>
        <taxon>Bacillati</taxon>
        <taxon>Actinomycetota</taxon>
        <taxon>Actinomycetes</taxon>
        <taxon>Pseudonocardiales</taxon>
        <taxon>Pseudonocardiaceae</taxon>
        <taxon>Saccharothrix</taxon>
    </lineage>
</organism>
<evidence type="ECO:0000259" key="3">
    <source>
        <dbReference type="Pfam" id="PF01154"/>
    </source>
</evidence>
<keyword evidence="2" id="KW-0808">Transferase</keyword>
<evidence type="ECO:0000256" key="2">
    <source>
        <dbReference type="ARBA" id="ARBA00022679"/>
    </source>
</evidence>
<dbReference type="InterPro" id="IPR013528">
    <property type="entry name" value="HMG_CoA_synth_N"/>
</dbReference>
<gene>
    <name evidence="5" type="ORF">GCM10010185_24500</name>
    <name evidence="6" type="ORF">GCM10010185_68420</name>
</gene>
<reference evidence="5" key="1">
    <citation type="journal article" date="2014" name="Int. J. Syst. Evol. Microbiol.">
        <title>Complete genome sequence of Corynebacterium casei LMG S-19264T (=DSM 44701T), isolated from a smear-ripened cheese.</title>
        <authorList>
            <consortium name="US DOE Joint Genome Institute (JGI-PGF)"/>
            <person name="Walter F."/>
            <person name="Albersmeier A."/>
            <person name="Kalinowski J."/>
            <person name="Ruckert C."/>
        </authorList>
    </citation>
    <scope>NUCLEOTIDE SEQUENCE</scope>
    <source>
        <strain evidence="5">JCM 3313</strain>
    </source>
</reference>
<protein>
    <submittedName>
        <fullName evidence="5">Hydroxymethylglutaryl-CoA synthase</fullName>
    </submittedName>
</protein>
<evidence type="ECO:0000313" key="5">
    <source>
        <dbReference type="EMBL" id="GGP51575.1"/>
    </source>
</evidence>
<feature type="domain" description="Hydroxymethylglutaryl-coenzyme A synthase C-terminal" evidence="4">
    <location>
        <begin position="270"/>
        <end position="361"/>
    </location>
</feature>